<proteinExistence type="predicted"/>
<organism evidence="2 3">
    <name type="scientific">Gossypium barbadense</name>
    <name type="common">Sea Island cotton</name>
    <name type="synonym">Hibiscus barbadensis</name>
    <dbReference type="NCBI Taxonomy" id="3634"/>
    <lineage>
        <taxon>Eukaryota</taxon>
        <taxon>Viridiplantae</taxon>
        <taxon>Streptophyta</taxon>
        <taxon>Embryophyta</taxon>
        <taxon>Tracheophyta</taxon>
        <taxon>Spermatophyta</taxon>
        <taxon>Magnoliopsida</taxon>
        <taxon>eudicotyledons</taxon>
        <taxon>Gunneridae</taxon>
        <taxon>Pentapetalae</taxon>
        <taxon>rosids</taxon>
        <taxon>malvids</taxon>
        <taxon>Malvales</taxon>
        <taxon>Malvaceae</taxon>
        <taxon>Malvoideae</taxon>
        <taxon>Gossypium</taxon>
    </lineage>
</organism>
<evidence type="ECO:0000256" key="1">
    <source>
        <dbReference type="SAM" id="MobiDB-lite"/>
    </source>
</evidence>
<accession>A0A2P5XP65</accession>
<name>A0A2P5XP65_GOSBA</name>
<evidence type="ECO:0000313" key="3">
    <source>
        <dbReference type="Proteomes" id="UP000239757"/>
    </source>
</evidence>
<reference evidence="2 3" key="1">
    <citation type="submission" date="2015-01" db="EMBL/GenBank/DDBJ databases">
        <title>Genome of allotetraploid Gossypium barbadense reveals genomic plasticity and fiber elongation in cotton evolution.</title>
        <authorList>
            <person name="Chen X."/>
            <person name="Liu X."/>
            <person name="Zhao B."/>
            <person name="Zheng H."/>
            <person name="Hu Y."/>
            <person name="Lu G."/>
            <person name="Yang C."/>
            <person name="Chen J."/>
            <person name="Shan C."/>
            <person name="Zhang L."/>
            <person name="Zhou Y."/>
            <person name="Wang L."/>
            <person name="Guo W."/>
            <person name="Bai Y."/>
            <person name="Ruan J."/>
            <person name="Shangguan X."/>
            <person name="Mao Y."/>
            <person name="Jiang J."/>
            <person name="Zhu Y."/>
            <person name="Lei J."/>
            <person name="Kang H."/>
            <person name="Chen S."/>
            <person name="He X."/>
            <person name="Wang R."/>
            <person name="Wang Y."/>
            <person name="Chen J."/>
            <person name="Wang L."/>
            <person name="Yu S."/>
            <person name="Wang B."/>
            <person name="Wei J."/>
            <person name="Song S."/>
            <person name="Lu X."/>
            <person name="Gao Z."/>
            <person name="Gu W."/>
            <person name="Deng X."/>
            <person name="Ma D."/>
            <person name="Wang S."/>
            <person name="Liang W."/>
            <person name="Fang L."/>
            <person name="Cai C."/>
            <person name="Zhu X."/>
            <person name="Zhou B."/>
            <person name="Zhang Y."/>
            <person name="Chen Z."/>
            <person name="Xu S."/>
            <person name="Zhu R."/>
            <person name="Wang S."/>
            <person name="Zhang T."/>
            <person name="Zhao G."/>
        </authorList>
    </citation>
    <scope>NUCLEOTIDE SEQUENCE [LARGE SCALE GENOMIC DNA]</scope>
    <source>
        <strain evidence="3">cv. Xinhai21</strain>
        <tissue evidence="2">Leaf</tissue>
    </source>
</reference>
<protein>
    <submittedName>
        <fullName evidence="2">Uncharacterized protein</fullName>
    </submittedName>
</protein>
<gene>
    <name evidence="2" type="ORF">GOBAR_AA15511</name>
</gene>
<dbReference type="EMBL" id="KZ664501">
    <property type="protein sequence ID" value="PPS05137.1"/>
    <property type="molecule type" value="Genomic_DNA"/>
</dbReference>
<feature type="compositionally biased region" description="Pro residues" evidence="1">
    <location>
        <begin position="11"/>
        <end position="23"/>
    </location>
</feature>
<evidence type="ECO:0000313" key="2">
    <source>
        <dbReference type="EMBL" id="PPS05137.1"/>
    </source>
</evidence>
<dbReference type="Proteomes" id="UP000239757">
    <property type="component" value="Unassembled WGS sequence"/>
</dbReference>
<dbReference type="AlphaFoldDB" id="A0A2P5XP65"/>
<feature type="region of interest" description="Disordered" evidence="1">
    <location>
        <begin position="1"/>
        <end position="23"/>
    </location>
</feature>
<sequence length="110" mass="12001">MPRCAPGGVEPKPPQSPCPPPPAVYLDGRSLDKPGEMPRFFGISFAEEKTASHPFCGKLLFGPAKPKRAWGRRVGLWSYNEKATSLEPHALKRTALGRRPAAPRAAPETR</sequence>